<evidence type="ECO:0000313" key="2">
    <source>
        <dbReference type="EMBL" id="KNZ54907.1"/>
    </source>
</evidence>
<keyword evidence="3" id="KW-1185">Reference proteome</keyword>
<dbReference type="AlphaFoldDB" id="A0A0L6V335"/>
<comment type="caution">
    <text evidence="2">The sequence shown here is derived from an EMBL/GenBank/DDBJ whole genome shotgun (WGS) entry which is preliminary data.</text>
</comment>
<name>A0A0L6V335_9BASI</name>
<dbReference type="VEuPathDB" id="FungiDB:VP01_281g9"/>
<gene>
    <name evidence="2" type="ORF">VP01_281g9</name>
</gene>
<feature type="compositionally biased region" description="Polar residues" evidence="1">
    <location>
        <begin position="1"/>
        <end position="22"/>
    </location>
</feature>
<dbReference type="Proteomes" id="UP000037035">
    <property type="component" value="Unassembled WGS sequence"/>
</dbReference>
<proteinExistence type="predicted"/>
<feature type="region of interest" description="Disordered" evidence="1">
    <location>
        <begin position="1"/>
        <end position="76"/>
    </location>
</feature>
<sequence length="76" mass="8362">MAAMQKNQEQPTQFNSSDSSKFLHTRHTVAMEALVASTPHPHDKPELYKPPGATNTLSGTWGSGKCKTPLKNKNKK</sequence>
<organism evidence="2 3">
    <name type="scientific">Puccinia sorghi</name>
    <dbReference type="NCBI Taxonomy" id="27349"/>
    <lineage>
        <taxon>Eukaryota</taxon>
        <taxon>Fungi</taxon>
        <taxon>Dikarya</taxon>
        <taxon>Basidiomycota</taxon>
        <taxon>Pucciniomycotina</taxon>
        <taxon>Pucciniomycetes</taxon>
        <taxon>Pucciniales</taxon>
        <taxon>Pucciniaceae</taxon>
        <taxon>Puccinia</taxon>
    </lineage>
</organism>
<protein>
    <submittedName>
        <fullName evidence="2">Uncharacterized protein</fullName>
    </submittedName>
</protein>
<reference evidence="2 3" key="1">
    <citation type="submission" date="2015-08" db="EMBL/GenBank/DDBJ databases">
        <title>Next Generation Sequencing and Analysis of the Genome of Puccinia sorghi L Schw, the Causal Agent of Maize Common Rust.</title>
        <authorList>
            <person name="Rochi L."/>
            <person name="Burguener G."/>
            <person name="Darino M."/>
            <person name="Turjanski A."/>
            <person name="Kreff E."/>
            <person name="Dieguez M.J."/>
            <person name="Sacco F."/>
        </authorList>
    </citation>
    <scope>NUCLEOTIDE SEQUENCE [LARGE SCALE GENOMIC DNA]</scope>
    <source>
        <strain evidence="2 3">RO10H11247</strain>
    </source>
</reference>
<dbReference type="EMBL" id="LAVV01007746">
    <property type="protein sequence ID" value="KNZ54907.1"/>
    <property type="molecule type" value="Genomic_DNA"/>
</dbReference>
<accession>A0A0L6V335</accession>
<evidence type="ECO:0000256" key="1">
    <source>
        <dbReference type="SAM" id="MobiDB-lite"/>
    </source>
</evidence>
<evidence type="ECO:0000313" key="3">
    <source>
        <dbReference type="Proteomes" id="UP000037035"/>
    </source>
</evidence>